<feature type="region of interest" description="Disordered" evidence="4">
    <location>
        <begin position="341"/>
        <end position="372"/>
    </location>
</feature>
<dbReference type="PANTHER" id="PTHR24201:SF2">
    <property type="entry name" value="ANKYRIN REPEAT DOMAIN-CONTAINING PROTEIN 42"/>
    <property type="match status" value="1"/>
</dbReference>
<dbReference type="GO" id="GO:0005634">
    <property type="term" value="C:nucleus"/>
    <property type="evidence" value="ECO:0007669"/>
    <property type="project" value="TreeGrafter"/>
</dbReference>
<feature type="compositionally biased region" description="Low complexity" evidence="4">
    <location>
        <begin position="341"/>
        <end position="350"/>
    </location>
</feature>
<dbReference type="InterPro" id="IPR029071">
    <property type="entry name" value="Ubiquitin-like_domsf"/>
</dbReference>
<protein>
    <submittedName>
        <fullName evidence="6">Ank3 protein</fullName>
    </submittedName>
</protein>
<dbReference type="Pfam" id="PF12796">
    <property type="entry name" value="Ank_2"/>
    <property type="match status" value="3"/>
</dbReference>
<comment type="caution">
    <text evidence="6">The sequence shown here is derived from an EMBL/GenBank/DDBJ whole genome shotgun (WGS) entry which is preliminary data.</text>
</comment>
<evidence type="ECO:0000259" key="5">
    <source>
        <dbReference type="PROSITE" id="PS50053"/>
    </source>
</evidence>
<reference evidence="6" key="1">
    <citation type="submission" date="2021-02" db="EMBL/GenBank/DDBJ databases">
        <authorList>
            <person name="Dougan E. K."/>
            <person name="Rhodes N."/>
            <person name="Thang M."/>
            <person name="Chan C."/>
        </authorList>
    </citation>
    <scope>NUCLEOTIDE SEQUENCE</scope>
</reference>
<dbReference type="SUPFAM" id="SSF54236">
    <property type="entry name" value="Ubiquitin-like"/>
    <property type="match status" value="1"/>
</dbReference>
<dbReference type="OrthoDB" id="421087at2759"/>
<dbReference type="SUPFAM" id="SSF48403">
    <property type="entry name" value="Ankyrin repeat"/>
    <property type="match status" value="1"/>
</dbReference>
<accession>A0A812IEK5</accession>
<dbReference type="PROSITE" id="PS50297">
    <property type="entry name" value="ANK_REP_REGION"/>
    <property type="match status" value="4"/>
</dbReference>
<dbReference type="AlphaFoldDB" id="A0A812IEK5"/>
<evidence type="ECO:0000256" key="4">
    <source>
        <dbReference type="SAM" id="MobiDB-lite"/>
    </source>
</evidence>
<dbReference type="Gene3D" id="1.25.40.20">
    <property type="entry name" value="Ankyrin repeat-containing domain"/>
    <property type="match status" value="3"/>
</dbReference>
<dbReference type="EMBL" id="CAJNDS010000224">
    <property type="protein sequence ID" value="CAE7030199.1"/>
    <property type="molecule type" value="Genomic_DNA"/>
</dbReference>
<sequence>MLCIWQASGSQLASIPVENVTDVLSLKRHLGSLCGVSRFRQRLLQDGEVLKDDVQLVAPGDLQLVLLPFCHSSDGHRDSVCKAIARGSVNGVEALLQAPHDPVALSTRMWTPLVMACLARSPQIVQLLLEARAEVDREAQGQTPLFVAAAKGSVACSQLLLDSGADKDLACQRGKTPVAAATEAGHMGVLRLLLEASASCDPIRNIEGLPTTPLYLAVVKDRPALVDMLLIARADADRVCARGNTPLHVASEKGLLEAASLLLQARASTDRVREAGETALHLAAARGHAGVVQKLLEYRADKDMVCASKGATAMELASARGHHEVLQLLLGRTLAPMPFEASAGSAAEPPASRKRGPSVFRKPAAKARHAPA</sequence>
<keyword evidence="2 3" id="KW-0040">ANK repeat</keyword>
<dbReference type="PROSITE" id="PS50088">
    <property type="entry name" value="ANK_REPEAT"/>
    <property type="match status" value="4"/>
</dbReference>
<dbReference type="SMART" id="SM00248">
    <property type="entry name" value="ANK"/>
    <property type="match status" value="8"/>
</dbReference>
<dbReference type="Proteomes" id="UP000604046">
    <property type="component" value="Unassembled WGS sequence"/>
</dbReference>
<dbReference type="InterPro" id="IPR000626">
    <property type="entry name" value="Ubiquitin-like_dom"/>
</dbReference>
<dbReference type="InterPro" id="IPR050776">
    <property type="entry name" value="Ank_Repeat/CDKN_Inhibitor"/>
</dbReference>
<evidence type="ECO:0000256" key="2">
    <source>
        <dbReference type="ARBA" id="ARBA00023043"/>
    </source>
</evidence>
<organism evidence="6 7">
    <name type="scientific">Symbiodinium natans</name>
    <dbReference type="NCBI Taxonomy" id="878477"/>
    <lineage>
        <taxon>Eukaryota</taxon>
        <taxon>Sar</taxon>
        <taxon>Alveolata</taxon>
        <taxon>Dinophyceae</taxon>
        <taxon>Suessiales</taxon>
        <taxon>Symbiodiniaceae</taxon>
        <taxon>Symbiodinium</taxon>
    </lineage>
</organism>
<name>A0A812IEK5_9DINO</name>
<keyword evidence="7" id="KW-1185">Reference proteome</keyword>
<dbReference type="CDD" id="cd17039">
    <property type="entry name" value="Ubl_ubiquitin_like"/>
    <property type="match status" value="1"/>
</dbReference>
<gene>
    <name evidence="6" type="primary">Ank3</name>
    <name evidence="6" type="ORF">SNAT2548_LOCUS3683</name>
</gene>
<dbReference type="PANTHER" id="PTHR24201">
    <property type="entry name" value="ANK_REP_REGION DOMAIN-CONTAINING PROTEIN"/>
    <property type="match status" value="1"/>
</dbReference>
<proteinExistence type="predicted"/>
<evidence type="ECO:0000256" key="3">
    <source>
        <dbReference type="PROSITE-ProRule" id="PRU00023"/>
    </source>
</evidence>
<feature type="repeat" description="ANK" evidence="3">
    <location>
        <begin position="242"/>
        <end position="274"/>
    </location>
</feature>
<dbReference type="PROSITE" id="PS50053">
    <property type="entry name" value="UBIQUITIN_2"/>
    <property type="match status" value="1"/>
</dbReference>
<feature type="compositionally biased region" description="Basic residues" evidence="4">
    <location>
        <begin position="363"/>
        <end position="372"/>
    </location>
</feature>
<feature type="repeat" description="ANK" evidence="3">
    <location>
        <begin position="140"/>
        <end position="172"/>
    </location>
</feature>
<dbReference type="InterPro" id="IPR036770">
    <property type="entry name" value="Ankyrin_rpt-contain_sf"/>
</dbReference>
<evidence type="ECO:0000313" key="7">
    <source>
        <dbReference type="Proteomes" id="UP000604046"/>
    </source>
</evidence>
<keyword evidence="1" id="KW-0677">Repeat</keyword>
<dbReference type="InterPro" id="IPR002110">
    <property type="entry name" value="Ankyrin_rpt"/>
</dbReference>
<feature type="repeat" description="ANK" evidence="3">
    <location>
        <begin position="275"/>
        <end position="307"/>
    </location>
</feature>
<feature type="repeat" description="ANK" evidence="3">
    <location>
        <begin position="173"/>
        <end position="205"/>
    </location>
</feature>
<feature type="domain" description="Ubiquitin-like" evidence="5">
    <location>
        <begin position="1"/>
        <end position="56"/>
    </location>
</feature>
<evidence type="ECO:0000313" key="6">
    <source>
        <dbReference type="EMBL" id="CAE7030199.1"/>
    </source>
</evidence>
<evidence type="ECO:0000256" key="1">
    <source>
        <dbReference type="ARBA" id="ARBA00022737"/>
    </source>
</evidence>